<dbReference type="PANTHER" id="PTHR43712:SF2">
    <property type="entry name" value="O-METHYLTRANSFERASE CICE"/>
    <property type="match status" value="1"/>
</dbReference>
<dbReference type="InterPro" id="IPR036390">
    <property type="entry name" value="WH_DNA-bd_sf"/>
</dbReference>
<organism evidence="5 6">
    <name type="scientific">Palleronia sediminis</name>
    <dbReference type="NCBI Taxonomy" id="2547833"/>
    <lineage>
        <taxon>Bacteria</taxon>
        <taxon>Pseudomonadati</taxon>
        <taxon>Pseudomonadota</taxon>
        <taxon>Alphaproteobacteria</taxon>
        <taxon>Rhodobacterales</taxon>
        <taxon>Roseobacteraceae</taxon>
        <taxon>Palleronia</taxon>
    </lineage>
</organism>
<sequence length="361" mass="38564">MLSRLDRLIDNPRLHARAARTPILRRFVRREGDAIFDLVAGFAKTQVTLALIESGLLGHLSVGWKDAADAARLSDLPEAEARLLLRAAVACGLVRMRGARFALSRRGRILAAVPGLADMIRHDAILYRDLADPVAFLRGETEPELARFWPYVFGGGAGAQDAARYSPLMADTQGPVAEQTLDRADLSGVRCLMDVGGGTGTFLRHAARALPDARLMLFDLPEVLDAARAGLAELDGRLTLHPGSFRDGALPEGADAISLVRVLYDHDDATVKGLLAAAFAALPPGGRLVVSEPMTGGAAPTVAGDVYFALYCRAMKTGRARAPDEIAGMLRQAGFAQVRCPAMHQPHITSVVEGRKPVVTP</sequence>
<keyword evidence="3" id="KW-0949">S-adenosyl-L-methionine</keyword>
<feature type="domain" description="O-methyltransferase C-terminal" evidence="4">
    <location>
        <begin position="127"/>
        <end position="336"/>
    </location>
</feature>
<dbReference type="GO" id="GO:0008171">
    <property type="term" value="F:O-methyltransferase activity"/>
    <property type="evidence" value="ECO:0007669"/>
    <property type="project" value="InterPro"/>
</dbReference>
<evidence type="ECO:0000256" key="3">
    <source>
        <dbReference type="ARBA" id="ARBA00022691"/>
    </source>
</evidence>
<evidence type="ECO:0000259" key="4">
    <source>
        <dbReference type="Pfam" id="PF00891"/>
    </source>
</evidence>
<dbReference type="PROSITE" id="PS51683">
    <property type="entry name" value="SAM_OMT_II"/>
    <property type="match status" value="1"/>
</dbReference>
<dbReference type="GO" id="GO:0032259">
    <property type="term" value="P:methylation"/>
    <property type="evidence" value="ECO:0007669"/>
    <property type="project" value="UniProtKB-KW"/>
</dbReference>
<dbReference type="InterPro" id="IPR036388">
    <property type="entry name" value="WH-like_DNA-bd_sf"/>
</dbReference>
<dbReference type="RefSeq" id="WP_133395995.1">
    <property type="nucleotide sequence ID" value="NZ_SNAA01000004.1"/>
</dbReference>
<keyword evidence="2 5" id="KW-0808">Transferase</keyword>
<dbReference type="EMBL" id="SNAA01000004">
    <property type="protein sequence ID" value="TDL81507.1"/>
    <property type="molecule type" value="Genomic_DNA"/>
</dbReference>
<dbReference type="InterPro" id="IPR001077">
    <property type="entry name" value="COMT_C"/>
</dbReference>
<evidence type="ECO:0000313" key="5">
    <source>
        <dbReference type="EMBL" id="TDL81507.1"/>
    </source>
</evidence>
<dbReference type="AlphaFoldDB" id="A0A4R6AE61"/>
<keyword evidence="1 5" id="KW-0489">Methyltransferase</keyword>
<evidence type="ECO:0000256" key="2">
    <source>
        <dbReference type="ARBA" id="ARBA00022679"/>
    </source>
</evidence>
<gene>
    <name evidence="5" type="ORF">E2L08_05150</name>
</gene>
<name>A0A4R6AE61_9RHOB</name>
<keyword evidence="6" id="KW-1185">Reference proteome</keyword>
<dbReference type="SUPFAM" id="SSF46785">
    <property type="entry name" value="Winged helix' DNA-binding domain"/>
    <property type="match status" value="1"/>
</dbReference>
<dbReference type="Pfam" id="PF00891">
    <property type="entry name" value="Methyltransf_2"/>
    <property type="match status" value="1"/>
</dbReference>
<dbReference type="SUPFAM" id="SSF53335">
    <property type="entry name" value="S-adenosyl-L-methionine-dependent methyltransferases"/>
    <property type="match status" value="1"/>
</dbReference>
<comment type="caution">
    <text evidence="5">The sequence shown here is derived from an EMBL/GenBank/DDBJ whole genome shotgun (WGS) entry which is preliminary data.</text>
</comment>
<reference evidence="5 6" key="1">
    <citation type="submission" date="2019-03" db="EMBL/GenBank/DDBJ databases">
        <title>Primorskyibacter sp. SS33 isolated from sediments.</title>
        <authorList>
            <person name="Xunke S."/>
        </authorList>
    </citation>
    <scope>NUCLEOTIDE SEQUENCE [LARGE SCALE GENOMIC DNA]</scope>
    <source>
        <strain evidence="5 6">SS33</strain>
    </source>
</reference>
<dbReference type="Gene3D" id="3.40.50.150">
    <property type="entry name" value="Vaccinia Virus protein VP39"/>
    <property type="match status" value="1"/>
</dbReference>
<accession>A0A4R6AE61</accession>
<protein>
    <submittedName>
        <fullName evidence="5">Methyltransferase domain-containing protein</fullName>
    </submittedName>
</protein>
<evidence type="ECO:0000313" key="6">
    <source>
        <dbReference type="Proteomes" id="UP000295701"/>
    </source>
</evidence>
<proteinExistence type="predicted"/>
<dbReference type="PANTHER" id="PTHR43712">
    <property type="entry name" value="PUTATIVE (AFU_ORTHOLOGUE AFUA_4G14580)-RELATED"/>
    <property type="match status" value="1"/>
</dbReference>
<dbReference type="InterPro" id="IPR016461">
    <property type="entry name" value="COMT-like"/>
</dbReference>
<dbReference type="OrthoDB" id="7418600at2"/>
<evidence type="ECO:0000256" key="1">
    <source>
        <dbReference type="ARBA" id="ARBA00022603"/>
    </source>
</evidence>
<dbReference type="Gene3D" id="1.10.10.10">
    <property type="entry name" value="Winged helix-like DNA-binding domain superfamily/Winged helix DNA-binding domain"/>
    <property type="match status" value="1"/>
</dbReference>
<dbReference type="Proteomes" id="UP000295701">
    <property type="component" value="Unassembled WGS sequence"/>
</dbReference>
<dbReference type="InterPro" id="IPR029063">
    <property type="entry name" value="SAM-dependent_MTases_sf"/>
</dbReference>